<dbReference type="OrthoDB" id="7722975at2759"/>
<dbReference type="GO" id="GO:0005829">
    <property type="term" value="C:cytosol"/>
    <property type="evidence" value="ECO:0007669"/>
    <property type="project" value="TreeGrafter"/>
</dbReference>
<evidence type="ECO:0000313" key="1">
    <source>
        <dbReference type="EMBL" id="THV06286.1"/>
    </source>
</evidence>
<evidence type="ECO:0000313" key="2">
    <source>
        <dbReference type="Proteomes" id="UP000297245"/>
    </source>
</evidence>
<protein>
    <recommendedName>
        <fullName evidence="3">Calcineurin-like phosphoesterase domain-containing protein</fullName>
    </recommendedName>
</protein>
<dbReference type="SUPFAM" id="SSF56300">
    <property type="entry name" value="Metallo-dependent phosphatases"/>
    <property type="match status" value="1"/>
</dbReference>
<dbReference type="GO" id="GO:0016787">
    <property type="term" value="F:hydrolase activity"/>
    <property type="evidence" value="ECO:0007669"/>
    <property type="project" value="InterPro"/>
</dbReference>
<dbReference type="InterPro" id="IPR029052">
    <property type="entry name" value="Metallo-depent_PP-like"/>
</dbReference>
<sequence>MSGPLAPTQAISLFSHTLAVCRSSTPSGLTPPTRPLQWGDINVIHTTDTHGWFLGHQKISFPESNYSGDLGDLAFFVSRMKEIALQKDLDLLLIDSGDLHDGTGLWPFGTTSYTYMPIRSTCTRISHRRSMEDTSNQTSTLQLSMPTTTPLTLKRMRNSL</sequence>
<reference evidence="1 2" key="1">
    <citation type="journal article" date="2019" name="Nat. Ecol. Evol.">
        <title>Megaphylogeny resolves global patterns of mushroom evolution.</title>
        <authorList>
            <person name="Varga T."/>
            <person name="Krizsan K."/>
            <person name="Foldi C."/>
            <person name="Dima B."/>
            <person name="Sanchez-Garcia M."/>
            <person name="Sanchez-Ramirez S."/>
            <person name="Szollosi G.J."/>
            <person name="Szarkandi J.G."/>
            <person name="Papp V."/>
            <person name="Albert L."/>
            <person name="Andreopoulos W."/>
            <person name="Angelini C."/>
            <person name="Antonin V."/>
            <person name="Barry K.W."/>
            <person name="Bougher N.L."/>
            <person name="Buchanan P."/>
            <person name="Buyck B."/>
            <person name="Bense V."/>
            <person name="Catcheside P."/>
            <person name="Chovatia M."/>
            <person name="Cooper J."/>
            <person name="Damon W."/>
            <person name="Desjardin D."/>
            <person name="Finy P."/>
            <person name="Geml J."/>
            <person name="Haridas S."/>
            <person name="Hughes K."/>
            <person name="Justo A."/>
            <person name="Karasinski D."/>
            <person name="Kautmanova I."/>
            <person name="Kiss B."/>
            <person name="Kocsube S."/>
            <person name="Kotiranta H."/>
            <person name="LaButti K.M."/>
            <person name="Lechner B.E."/>
            <person name="Liimatainen K."/>
            <person name="Lipzen A."/>
            <person name="Lukacs Z."/>
            <person name="Mihaltcheva S."/>
            <person name="Morgado L.N."/>
            <person name="Niskanen T."/>
            <person name="Noordeloos M.E."/>
            <person name="Ohm R.A."/>
            <person name="Ortiz-Santana B."/>
            <person name="Ovrebo C."/>
            <person name="Racz N."/>
            <person name="Riley R."/>
            <person name="Savchenko A."/>
            <person name="Shiryaev A."/>
            <person name="Soop K."/>
            <person name="Spirin V."/>
            <person name="Szebenyi C."/>
            <person name="Tomsovsky M."/>
            <person name="Tulloss R.E."/>
            <person name="Uehling J."/>
            <person name="Grigoriev I.V."/>
            <person name="Vagvolgyi C."/>
            <person name="Papp T."/>
            <person name="Martin F.M."/>
            <person name="Miettinen O."/>
            <person name="Hibbett D.S."/>
            <person name="Nagy L.G."/>
        </authorList>
    </citation>
    <scope>NUCLEOTIDE SEQUENCE [LARGE SCALE GENOMIC DNA]</scope>
    <source>
        <strain evidence="1 2">CBS 962.96</strain>
    </source>
</reference>
<dbReference type="Gene3D" id="3.60.21.10">
    <property type="match status" value="1"/>
</dbReference>
<dbReference type="PANTHER" id="PTHR11575">
    <property type="entry name" value="5'-NUCLEOTIDASE-RELATED"/>
    <property type="match status" value="1"/>
</dbReference>
<gene>
    <name evidence="1" type="ORF">K435DRAFT_789690</name>
</gene>
<dbReference type="EMBL" id="ML179044">
    <property type="protein sequence ID" value="THV06286.1"/>
    <property type="molecule type" value="Genomic_DNA"/>
</dbReference>
<dbReference type="InterPro" id="IPR006179">
    <property type="entry name" value="5_nucleotidase/apyrase"/>
</dbReference>
<evidence type="ECO:0008006" key="3">
    <source>
        <dbReference type="Google" id="ProtNLM"/>
    </source>
</evidence>
<name>A0A4V4HID9_DENBC</name>
<organism evidence="1 2">
    <name type="scientific">Dendrothele bispora (strain CBS 962.96)</name>
    <dbReference type="NCBI Taxonomy" id="1314807"/>
    <lineage>
        <taxon>Eukaryota</taxon>
        <taxon>Fungi</taxon>
        <taxon>Dikarya</taxon>
        <taxon>Basidiomycota</taxon>
        <taxon>Agaricomycotina</taxon>
        <taxon>Agaricomycetes</taxon>
        <taxon>Agaricomycetidae</taxon>
        <taxon>Agaricales</taxon>
        <taxon>Agaricales incertae sedis</taxon>
        <taxon>Dendrothele</taxon>
    </lineage>
</organism>
<dbReference type="PANTHER" id="PTHR11575:SF22">
    <property type="entry name" value="ADL392WP"/>
    <property type="match status" value="1"/>
</dbReference>
<proteinExistence type="predicted"/>
<accession>A0A4V4HID9</accession>
<dbReference type="GO" id="GO:0009166">
    <property type="term" value="P:nucleotide catabolic process"/>
    <property type="evidence" value="ECO:0007669"/>
    <property type="project" value="InterPro"/>
</dbReference>
<keyword evidence="2" id="KW-1185">Reference proteome</keyword>
<dbReference type="AlphaFoldDB" id="A0A4V4HID9"/>
<dbReference type="Proteomes" id="UP000297245">
    <property type="component" value="Unassembled WGS sequence"/>
</dbReference>